<dbReference type="STRING" id="1850517.A8708_26625"/>
<comment type="caution">
    <text evidence="2">The sequence shown here is derived from an EMBL/GenBank/DDBJ whole genome shotgun (WGS) entry which is preliminary data.</text>
</comment>
<reference evidence="2 3" key="1">
    <citation type="submission" date="2016-05" db="EMBL/GenBank/DDBJ databases">
        <title>Paenibacillus sp. 1ZS3-15 nov., isolated from the rhizosphere soil.</title>
        <authorList>
            <person name="Zhang X.X."/>
            <person name="Zhang J."/>
        </authorList>
    </citation>
    <scope>NUCLEOTIDE SEQUENCE [LARGE SCALE GENOMIC DNA]</scope>
    <source>
        <strain evidence="2 3">1ZS3-15</strain>
    </source>
</reference>
<sequence length="166" mass="19325">MWTFVGFVFTSAFLGYIFRMLAGLFEGIIIFPLFGFKEESFERAMTRKPKLFLTVVIIKNVIIGLSNSILVLIVCARFVNEFNGNYWIYFCLGLIWSFSILGYNSAFIGVFFWTSFINFILMWFGFGIVSIITVGLLTIFISIAYYYGRIGMYQETQNEKENYIDF</sequence>
<dbReference type="EMBL" id="LYPB01000058">
    <property type="protein sequence ID" value="OAS19287.1"/>
    <property type="molecule type" value="Genomic_DNA"/>
</dbReference>
<keyword evidence="1" id="KW-1133">Transmembrane helix</keyword>
<feature type="transmembrane region" description="Helical" evidence="1">
    <location>
        <begin position="86"/>
        <end position="113"/>
    </location>
</feature>
<dbReference type="AlphaFoldDB" id="A0A198ADM5"/>
<feature type="transmembrane region" description="Helical" evidence="1">
    <location>
        <begin position="120"/>
        <end position="147"/>
    </location>
</feature>
<organism evidence="2 3">
    <name type="scientific">Paenibacillus oryzisoli</name>
    <dbReference type="NCBI Taxonomy" id="1850517"/>
    <lineage>
        <taxon>Bacteria</taxon>
        <taxon>Bacillati</taxon>
        <taxon>Bacillota</taxon>
        <taxon>Bacilli</taxon>
        <taxon>Bacillales</taxon>
        <taxon>Paenibacillaceae</taxon>
        <taxon>Paenibacillus</taxon>
    </lineage>
</organism>
<feature type="transmembrane region" description="Helical" evidence="1">
    <location>
        <begin position="51"/>
        <end position="74"/>
    </location>
</feature>
<keyword evidence="1" id="KW-0472">Membrane</keyword>
<proteinExistence type="predicted"/>
<dbReference type="RefSeq" id="WP_068663685.1">
    <property type="nucleotide sequence ID" value="NZ_LYPB01000058.1"/>
</dbReference>
<accession>A0A198ADM5</accession>
<gene>
    <name evidence="2" type="ORF">A8708_26625</name>
</gene>
<evidence type="ECO:0000313" key="2">
    <source>
        <dbReference type="EMBL" id="OAS19287.1"/>
    </source>
</evidence>
<evidence type="ECO:0000313" key="3">
    <source>
        <dbReference type="Proteomes" id="UP000078454"/>
    </source>
</evidence>
<keyword evidence="1" id="KW-0812">Transmembrane</keyword>
<protein>
    <submittedName>
        <fullName evidence="2">Uncharacterized protein</fullName>
    </submittedName>
</protein>
<name>A0A198ADM5_9BACL</name>
<keyword evidence="3" id="KW-1185">Reference proteome</keyword>
<dbReference type="Proteomes" id="UP000078454">
    <property type="component" value="Unassembled WGS sequence"/>
</dbReference>
<feature type="transmembrane region" description="Helical" evidence="1">
    <location>
        <begin position="6"/>
        <end position="31"/>
    </location>
</feature>
<evidence type="ECO:0000256" key="1">
    <source>
        <dbReference type="SAM" id="Phobius"/>
    </source>
</evidence>